<dbReference type="InterPro" id="IPR008974">
    <property type="entry name" value="TRAF-like"/>
</dbReference>
<dbReference type="PROSITE" id="PS50144">
    <property type="entry name" value="MATH"/>
    <property type="match status" value="1"/>
</dbReference>
<dbReference type="Proteomes" id="UP000789901">
    <property type="component" value="Unassembled WGS sequence"/>
</dbReference>
<protein>
    <submittedName>
        <fullName evidence="4">27881_t:CDS:1</fullName>
    </submittedName>
</protein>
<comment type="caution">
    <text evidence="4">The sequence shown here is derived from an EMBL/GenBank/DDBJ whole genome shotgun (WGS) entry which is preliminary data.</text>
</comment>
<dbReference type="PANTHER" id="PTHR46236">
    <property type="entry name" value="TRAF-LIKE SUPERFAMILY PROTEIN"/>
    <property type="match status" value="1"/>
</dbReference>
<dbReference type="SUPFAM" id="SSF49599">
    <property type="entry name" value="TRAF domain-like"/>
    <property type="match status" value="1"/>
</dbReference>
<keyword evidence="5" id="KW-1185">Reference proteome</keyword>
<dbReference type="PANTHER" id="PTHR46236:SF35">
    <property type="entry name" value="MATH DOMAIN-CONTAINING PROTEIN"/>
    <property type="match status" value="1"/>
</dbReference>
<evidence type="ECO:0000313" key="5">
    <source>
        <dbReference type="Proteomes" id="UP000789901"/>
    </source>
</evidence>
<dbReference type="Pfam" id="PF22486">
    <property type="entry name" value="MATH_2"/>
    <property type="match status" value="1"/>
</dbReference>
<gene>
    <name evidence="4" type="ORF">GMARGA_LOCUS16096</name>
</gene>
<dbReference type="Pfam" id="PF12436">
    <property type="entry name" value="USP7_ICP0_bdg"/>
    <property type="match status" value="1"/>
</dbReference>
<evidence type="ECO:0000256" key="2">
    <source>
        <dbReference type="ARBA" id="ARBA00023054"/>
    </source>
</evidence>
<evidence type="ECO:0000259" key="3">
    <source>
        <dbReference type="PROSITE" id="PS50144"/>
    </source>
</evidence>
<dbReference type="Gene3D" id="3.10.20.90">
    <property type="entry name" value="Phosphatidylinositol 3-kinase Catalytic Subunit, Chain A, domain 1"/>
    <property type="match status" value="1"/>
</dbReference>
<accession>A0ABN7VA60</accession>
<evidence type="ECO:0000256" key="1">
    <source>
        <dbReference type="ARBA" id="ARBA00022786"/>
    </source>
</evidence>
<dbReference type="InterPro" id="IPR050804">
    <property type="entry name" value="MCC"/>
</dbReference>
<keyword evidence="1" id="KW-0833">Ubl conjugation pathway</keyword>
<feature type="non-terminal residue" evidence="4">
    <location>
        <position position="1"/>
    </location>
</feature>
<feature type="domain" description="MATH" evidence="3">
    <location>
        <begin position="14"/>
        <end position="136"/>
    </location>
</feature>
<organism evidence="4 5">
    <name type="scientific">Gigaspora margarita</name>
    <dbReference type="NCBI Taxonomy" id="4874"/>
    <lineage>
        <taxon>Eukaryota</taxon>
        <taxon>Fungi</taxon>
        <taxon>Fungi incertae sedis</taxon>
        <taxon>Mucoromycota</taxon>
        <taxon>Glomeromycotina</taxon>
        <taxon>Glomeromycetes</taxon>
        <taxon>Diversisporales</taxon>
        <taxon>Gigasporaceae</taxon>
        <taxon>Gigaspora</taxon>
    </lineage>
</organism>
<keyword evidence="2" id="KW-0175">Coiled coil</keyword>
<name>A0ABN7VA60_GIGMA</name>
<dbReference type="InterPro" id="IPR002083">
    <property type="entry name" value="MATH/TRAF_dom"/>
</dbReference>
<reference evidence="4 5" key="1">
    <citation type="submission" date="2021-06" db="EMBL/GenBank/DDBJ databases">
        <authorList>
            <person name="Kallberg Y."/>
            <person name="Tangrot J."/>
            <person name="Rosling A."/>
        </authorList>
    </citation>
    <scope>NUCLEOTIDE SEQUENCE [LARGE SCALE GENOMIC DNA]</scope>
    <source>
        <strain evidence="4 5">120-4 pot B 10/14</strain>
    </source>
</reference>
<dbReference type="InterPro" id="IPR024729">
    <property type="entry name" value="USP7_ICP0-binding_dom"/>
</dbReference>
<sequence>NEVMPDLGYEIEDFQYYTWRITGWSGSEKMIKSPEFEAGCWKWHILLYPFGDNNSDTVSIYLGFAGWHSHVQFALLLWNPEDPTSYVSHQTQYRFTAEKSAFGFPQFYDLRKLFAPSENRTRSLIENDACNITAFVRIINDPLVFIWHDFTNKEIKVNERHLYLPTKIVTPNTFSRHQGFDLANFHDRQYSLSDVPQFMVLKSETYGNFKSIAAKLLGYPAEQIRFWVLVNRQNKTARPYTPIIDNFLDMTMEEIYTRLTPRQYDLKLFLEVEKPINDKVWFPQVENGSPHILVFIKYFDPDTQSLEGLGHLYIQNFAKVSDIIPILCEKKNFPPHTPLKIYEEIKPNMIEKMKPKLTFQKAEIQNGDIICFQKALTSKE</sequence>
<proteinExistence type="predicted"/>
<dbReference type="Gene3D" id="2.60.210.10">
    <property type="entry name" value="Apoptosis, Tumor Necrosis Factor Receptor Associated Protein 2, Chain A"/>
    <property type="match status" value="1"/>
</dbReference>
<dbReference type="EMBL" id="CAJVQB010011502">
    <property type="protein sequence ID" value="CAG8748179.1"/>
    <property type="molecule type" value="Genomic_DNA"/>
</dbReference>
<evidence type="ECO:0000313" key="4">
    <source>
        <dbReference type="EMBL" id="CAG8748179.1"/>
    </source>
</evidence>